<organism evidence="2 3">
    <name type="scientific">Deinandra increscens subsp. villosa</name>
    <dbReference type="NCBI Taxonomy" id="3103831"/>
    <lineage>
        <taxon>Eukaryota</taxon>
        <taxon>Viridiplantae</taxon>
        <taxon>Streptophyta</taxon>
        <taxon>Embryophyta</taxon>
        <taxon>Tracheophyta</taxon>
        <taxon>Spermatophyta</taxon>
        <taxon>Magnoliopsida</taxon>
        <taxon>eudicotyledons</taxon>
        <taxon>Gunneridae</taxon>
        <taxon>Pentapetalae</taxon>
        <taxon>asterids</taxon>
        <taxon>campanulids</taxon>
        <taxon>Asterales</taxon>
        <taxon>Asteraceae</taxon>
        <taxon>Asteroideae</taxon>
        <taxon>Heliantheae alliance</taxon>
        <taxon>Madieae</taxon>
        <taxon>Madiinae</taxon>
        <taxon>Deinandra</taxon>
    </lineage>
</organism>
<evidence type="ECO:0000313" key="3">
    <source>
        <dbReference type="Proteomes" id="UP001408789"/>
    </source>
</evidence>
<feature type="transmembrane region" description="Helical" evidence="1">
    <location>
        <begin position="1190"/>
        <end position="1209"/>
    </location>
</feature>
<keyword evidence="3" id="KW-1185">Reference proteome</keyword>
<name>A0AAP0DAF8_9ASTR</name>
<accession>A0AAP0DAF8</accession>
<sequence length="1314" mass="142918">MAVTVPASTSMWDRVMEMTKSAQNKGADPLMWALELSSTLLSAGVSMPSTKVAELLVSHICWSNNVPIAWKFLEKALSIRVVPPMLVLALLSNRVIPSRRSHPAAYRLYLELLKRHIFPLAPEVNGPNYHKIMESIDDALHLNQIFGFQSSEPGLVVVEFIFSVVWELLSASLSDENLLELVPEKKSPWPNKPMEMEIDDHNTYGENKIDYHQGLYKMNTITAIEIIGEIFRNKVTFRILQLARRNMPAHWGSFMHHLRLLVGNSTALRNSKDITPETLLQLTSDNHVQLSKECKTVSLQQFHAVMATGSLISSAGQSYGASRSAIWLPLDLFLEDTMDGYVVATTSAAETLTDLLKAHQAITRASWQDILLGLWIAALRLVQREGEAAEGPIPRLDTCLCLLLCTTTLAIVNIIDEEESTLLEENDHNHMHQGNETQVLGNCRKSLVSSLQQLGDFEGLLTPPPSVASIANQAAAKAIMVVSGISVGNGYLDGVSLNDMPNTCAGNLRHLIVEACIARNLLDTSTYLWPGYVKGHSNQIPRNISGQMPGWSTLMKGSPLTSQMMHTLVSTPASSLAEIEKIYGIAINGSEEEKISAATVLCGASLTRGWNIQEHTGFFIIKLLSPPVPVDYSGNESHLIVYAPLLNVLLMGISSIDCVQILSLHGLAPHLAGVLMPICEVFGSCSPTVSWTLPNGEHLSPLSVFSNAFILLLKLWRFHQPPLEHVMGDVTPVGSQLNPEFLLLARNHPLNNQKTRRGLFSNLSSSEPIFLDSFPKLTFWYRQHQACIASTLSDLKPGTSVYQIFDALLNMMFRNINKVGQALSASGSSNSCGSIPEDCANRLGLPAWEILEAVPFVLEAALTACAHGKLSPPELITGLKELAIFLPASMATIVSYLSAETTRGLWKPASMNGTDWPSPAASLAMVENNINKILSATGVDVPSVSAGGTTPTLPLPLAALVSLTITYKVDRVSESVLNLAAPALNTLGASCPWPCMAIISALWVQKAKRWTDYLVFSASRTVFHHNSNAVVQLLRMCFTSAITQPPSFSGSCIGGLLGHGFGSNSSGGISPVAPGILYLRVHRSVGDVMFMTEEIVSLLMHTVKDIMSTDLSYDKLKKPNGLVMRYGEVSLSAAMTRIKLAASLGATLVWLTGRLNLVQSLMKETLPSWFISGHRSDINKGDPGGMVGMLMGYALAYFAVLSGAFGWGVEPVSICCKKRPVILGAHLEFMASALDGKISLGCNKATWRAYVSSFVSLMVTCAPKWVMEVDLAVLKRLSKGLRKWDEEELALTLLEISGVNAMGSAAEMIIESLV</sequence>
<reference evidence="2 3" key="1">
    <citation type="submission" date="2024-04" db="EMBL/GenBank/DDBJ databases">
        <title>The reference genome of an endangered Asteraceae, Deinandra increscens subsp. villosa, native to the Central Coast of California.</title>
        <authorList>
            <person name="Guilliams M."/>
            <person name="Hasenstab-Lehman K."/>
            <person name="Meyer R."/>
            <person name="Mcevoy S."/>
        </authorList>
    </citation>
    <scope>NUCLEOTIDE SEQUENCE [LARGE SCALE GENOMIC DNA]</scope>
    <source>
        <tissue evidence="2">Leaf</tissue>
    </source>
</reference>
<keyword evidence="1" id="KW-0472">Membrane</keyword>
<evidence type="ECO:0000256" key="1">
    <source>
        <dbReference type="SAM" id="Phobius"/>
    </source>
</evidence>
<dbReference type="GO" id="GO:2000762">
    <property type="term" value="P:regulation of phenylpropanoid metabolic process"/>
    <property type="evidence" value="ECO:0007669"/>
    <property type="project" value="InterPro"/>
</dbReference>
<keyword evidence="1" id="KW-0812">Transmembrane</keyword>
<evidence type="ECO:0000313" key="2">
    <source>
        <dbReference type="EMBL" id="KAK9067644.1"/>
    </source>
</evidence>
<evidence type="ECO:0008006" key="4">
    <source>
        <dbReference type="Google" id="ProtNLM"/>
    </source>
</evidence>
<comment type="caution">
    <text evidence="2">The sequence shown here is derived from an EMBL/GenBank/DDBJ whole genome shotgun (WGS) entry which is preliminary data.</text>
</comment>
<dbReference type="PANTHER" id="PTHR33739:SF7">
    <property type="entry name" value="MEDIATOR OF RNA POLYMERASE II TRANSCRIPTION SUBUNIT 33B"/>
    <property type="match status" value="1"/>
</dbReference>
<protein>
    <recommendedName>
        <fullName evidence="4">Mediator of RNA polymerase II transcription subunit 33A</fullName>
    </recommendedName>
</protein>
<keyword evidence="1" id="KW-1133">Transmembrane helix</keyword>
<gene>
    <name evidence="2" type="ORF">SSX86_011755</name>
</gene>
<dbReference type="EMBL" id="JBCNJP010000014">
    <property type="protein sequence ID" value="KAK9067644.1"/>
    <property type="molecule type" value="Genomic_DNA"/>
</dbReference>
<dbReference type="InterPro" id="IPR039638">
    <property type="entry name" value="MED33A/B"/>
</dbReference>
<dbReference type="Proteomes" id="UP001408789">
    <property type="component" value="Unassembled WGS sequence"/>
</dbReference>
<proteinExistence type="predicted"/>
<dbReference type="PANTHER" id="PTHR33739">
    <property type="entry name" value="OS07G0681500 PROTEIN"/>
    <property type="match status" value="1"/>
</dbReference>
<dbReference type="GO" id="GO:0016592">
    <property type="term" value="C:mediator complex"/>
    <property type="evidence" value="ECO:0007669"/>
    <property type="project" value="InterPro"/>
</dbReference>